<feature type="transmembrane region" description="Helical" evidence="4">
    <location>
        <begin position="340"/>
        <end position="359"/>
    </location>
</feature>
<evidence type="ECO:0000256" key="2">
    <source>
        <dbReference type="ARBA" id="ARBA00022989"/>
    </source>
</evidence>
<accession>A0A1B7JS43</accession>
<feature type="transmembrane region" description="Helical" evidence="4">
    <location>
        <begin position="48"/>
        <end position="70"/>
    </location>
</feature>
<feature type="transmembrane region" description="Helical" evidence="4">
    <location>
        <begin position="365"/>
        <end position="387"/>
    </location>
</feature>
<feature type="transmembrane region" description="Helical" evidence="4">
    <location>
        <begin position="167"/>
        <end position="187"/>
    </location>
</feature>
<organism evidence="5 6">
    <name type="scientific">Kluyvera georgiana ATCC 51603</name>
    <dbReference type="NCBI Taxonomy" id="1354264"/>
    <lineage>
        <taxon>Bacteria</taxon>
        <taxon>Pseudomonadati</taxon>
        <taxon>Pseudomonadota</taxon>
        <taxon>Gammaproteobacteria</taxon>
        <taxon>Enterobacterales</taxon>
        <taxon>Enterobacteriaceae</taxon>
        <taxon>Kluyvera</taxon>
    </lineage>
</organism>
<feature type="transmembrane region" description="Helical" evidence="4">
    <location>
        <begin position="245"/>
        <end position="266"/>
    </location>
</feature>
<comment type="caution">
    <text evidence="5">The sequence shown here is derived from an EMBL/GenBank/DDBJ whole genome shotgun (WGS) entry which is preliminary data.</text>
</comment>
<feature type="transmembrane region" description="Helical" evidence="4">
    <location>
        <begin position="304"/>
        <end position="328"/>
    </location>
</feature>
<dbReference type="PATRIC" id="fig|1354264.4.peg.3247"/>
<dbReference type="GO" id="GO:0022857">
    <property type="term" value="F:transmembrane transporter activity"/>
    <property type="evidence" value="ECO:0007669"/>
    <property type="project" value="InterPro"/>
</dbReference>
<evidence type="ECO:0008006" key="7">
    <source>
        <dbReference type="Google" id="ProtNLM"/>
    </source>
</evidence>
<dbReference type="SUPFAM" id="SSF103473">
    <property type="entry name" value="MFS general substrate transporter"/>
    <property type="match status" value="1"/>
</dbReference>
<feature type="transmembrane region" description="Helical" evidence="4">
    <location>
        <begin position="218"/>
        <end position="239"/>
    </location>
</feature>
<dbReference type="Proteomes" id="UP000078386">
    <property type="component" value="Unassembled WGS sequence"/>
</dbReference>
<dbReference type="AlphaFoldDB" id="A0A1B7JS43"/>
<feature type="transmembrane region" description="Helical" evidence="4">
    <location>
        <begin position="103"/>
        <end position="124"/>
    </location>
</feature>
<dbReference type="GeneID" id="61383251"/>
<feature type="transmembrane region" description="Helical" evidence="4">
    <location>
        <begin position="278"/>
        <end position="298"/>
    </location>
</feature>
<dbReference type="InterPro" id="IPR036259">
    <property type="entry name" value="MFS_trans_sf"/>
</dbReference>
<evidence type="ECO:0000256" key="3">
    <source>
        <dbReference type="ARBA" id="ARBA00023136"/>
    </source>
</evidence>
<keyword evidence="3 4" id="KW-0472">Membrane</keyword>
<gene>
    <name evidence="5" type="ORF">M989_03114</name>
</gene>
<dbReference type="RefSeq" id="WP_023202698.1">
    <property type="nucleotide sequence ID" value="NZ_LXEU01000063.1"/>
</dbReference>
<evidence type="ECO:0000256" key="1">
    <source>
        <dbReference type="ARBA" id="ARBA00022692"/>
    </source>
</evidence>
<keyword evidence="2 4" id="KW-1133">Transmembrane helix</keyword>
<evidence type="ECO:0000313" key="5">
    <source>
        <dbReference type="EMBL" id="OAT50705.1"/>
    </source>
</evidence>
<feature type="transmembrane region" description="Helical" evidence="4">
    <location>
        <begin position="12"/>
        <end position="36"/>
    </location>
</feature>
<dbReference type="InterPro" id="IPR011701">
    <property type="entry name" value="MFS"/>
</dbReference>
<dbReference type="Gene3D" id="1.20.1250.20">
    <property type="entry name" value="MFS general substrate transporter like domains"/>
    <property type="match status" value="1"/>
</dbReference>
<dbReference type="Pfam" id="PF07690">
    <property type="entry name" value="MFS_1"/>
    <property type="match status" value="1"/>
</dbReference>
<protein>
    <recommendedName>
        <fullName evidence="7">MFS transporter</fullName>
    </recommendedName>
</protein>
<name>A0A1B7JS43_9ENTR</name>
<feature type="transmembrane region" description="Helical" evidence="4">
    <location>
        <begin position="77"/>
        <end position="97"/>
    </location>
</feature>
<keyword evidence="1 4" id="KW-0812">Transmembrane</keyword>
<evidence type="ECO:0000256" key="4">
    <source>
        <dbReference type="SAM" id="Phobius"/>
    </source>
</evidence>
<evidence type="ECO:0000313" key="6">
    <source>
        <dbReference type="Proteomes" id="UP000078386"/>
    </source>
</evidence>
<sequence>MTQGYLTGRTIFCIGMTQLINWGITFYMPGVFGAAIMAETGWSSGETFSGLSVAMLVMGLVSPLIGPVMARTGGRTLMMAGTLAITIGCFLMAFTYSTLAWDAVWILTGAGMRLALYDAAFAMLVETAGAEARKAISLVTLLGGLASAAFWPAGAALLHVTDWRHAVIIYGCAGLLSLFFLTAVPAGSRVKLPVTGRSGHSADATATSEDTKALISGLWYATLIALISFVSTGVSTHFPRILASYGVPALAGMLWGVGQLGARLLGVVSGARISAIRLNLITGILLPLCFLTGLAGSITPVATAFFVLGYGAVNGLNTIVKAVLPLVLFDPQQYARKTGILMSPAFFLAALAPSAYAILLERYGIPGTLLFSFILTLIITAISVVLWQRHSGSVVQNRDHGASTLHEKNV</sequence>
<proteinExistence type="predicted"/>
<keyword evidence="6" id="KW-1185">Reference proteome</keyword>
<feature type="transmembrane region" description="Helical" evidence="4">
    <location>
        <begin position="136"/>
        <end position="161"/>
    </location>
</feature>
<reference evidence="5 6" key="1">
    <citation type="submission" date="2016-04" db="EMBL/GenBank/DDBJ databases">
        <title>ATOL: Assembling a taxonomically balanced genome-scale reconstruction of the evolutionary history of the Enterobacteriaceae.</title>
        <authorList>
            <person name="Plunkett G.III."/>
            <person name="Neeno-Eckwall E.C."/>
            <person name="Glasner J.D."/>
            <person name="Perna N.T."/>
        </authorList>
    </citation>
    <scope>NUCLEOTIDE SEQUENCE [LARGE SCALE GENOMIC DNA]</scope>
    <source>
        <strain evidence="5 6">ATCC 51603</strain>
    </source>
</reference>
<dbReference type="EMBL" id="LXEU01000063">
    <property type="protein sequence ID" value="OAT50705.1"/>
    <property type="molecule type" value="Genomic_DNA"/>
</dbReference>